<feature type="domain" description="ABC transporter" evidence="11">
    <location>
        <begin position="280"/>
        <end position="522"/>
    </location>
</feature>
<accession>A0A7Y9WUU6</accession>
<dbReference type="FunFam" id="3.40.50.300:FF:000127">
    <property type="entry name" value="Ribose import ATP-binding protein RbsA"/>
    <property type="match status" value="1"/>
</dbReference>
<comment type="subcellular location">
    <subcellularLocation>
        <location evidence="1">Cell membrane</location>
        <topology evidence="1">Peripheral membrane protein</topology>
    </subcellularLocation>
</comment>
<dbReference type="CDD" id="cd03216">
    <property type="entry name" value="ABC_Carb_Monos_I"/>
    <property type="match status" value="1"/>
</dbReference>
<keyword evidence="5" id="KW-0762">Sugar transport</keyword>
<dbReference type="AlphaFoldDB" id="A0A7Y9WUU6"/>
<dbReference type="CDD" id="cd03215">
    <property type="entry name" value="ABC_Carb_Monos_II"/>
    <property type="match status" value="1"/>
</dbReference>
<evidence type="ECO:0000256" key="1">
    <source>
        <dbReference type="ARBA" id="ARBA00004202"/>
    </source>
</evidence>
<evidence type="ECO:0000256" key="4">
    <source>
        <dbReference type="ARBA" id="ARBA00022519"/>
    </source>
</evidence>
<dbReference type="RefSeq" id="WP_179746264.1">
    <property type="nucleotide sequence ID" value="NZ_JACCAS010000002.1"/>
</dbReference>
<dbReference type="Pfam" id="PF00005">
    <property type="entry name" value="ABC_tran"/>
    <property type="match status" value="2"/>
</dbReference>
<comment type="caution">
    <text evidence="12">The sequence shown here is derived from an EMBL/GenBank/DDBJ whole genome shotgun (WGS) entry which is preliminary data.</text>
</comment>
<dbReference type="InterPro" id="IPR003593">
    <property type="entry name" value="AAA+_ATPase"/>
</dbReference>
<dbReference type="GO" id="GO:0016887">
    <property type="term" value="F:ATP hydrolysis activity"/>
    <property type="evidence" value="ECO:0007669"/>
    <property type="project" value="InterPro"/>
</dbReference>
<evidence type="ECO:0000259" key="11">
    <source>
        <dbReference type="PROSITE" id="PS50893"/>
    </source>
</evidence>
<sequence>MSEPVAVAAASSPQVPLIRVAGVTKRFGGVQALRGVNLDVLPGEVHALLGENGAGKSTLIKILSGVHAYDEGVIEIDGQKVAFDSPARSREAGVAVVYQDLSLVESLSVGANLMLGREPRTRLGFVKNRQLMAEVGEFLRSHGIPLDPKTPVGALPFAYRQMTEICKALMGRVRVLILDEPTSALTGGEEQILFDAIRAVTDRGVGVIYVTHRLNEVFRISQRVTVFRDGANAGMFSTAQTDMKQLVAAIVGPKHAALQAKAAVAGDEVSIATSATASTAPPPAVLKLSNVSNDRLRHVDLVVERGEIHGLAGLIGSGRTEILQTIFGLRSVETGTVEIDGVARSRVSPADAIQLGVALVPEDRHLEGLVLEHSIERNLTLPRLPQFSRWGWLRSQAAEQQAKRSMKELAVKAPGSSTPVKFLSGGNQQKVVFAKWNHPRPKLLLLDEPTVGVDVGAREEIYGVVHDAAQAGTGVLIVSSDLDELLRLCDRISIVADGRIVKTLARAELANAEALHHLIQLSRSSFESHAGTSAGAHAT</sequence>
<dbReference type="GO" id="GO:0005524">
    <property type="term" value="F:ATP binding"/>
    <property type="evidence" value="ECO:0007669"/>
    <property type="project" value="UniProtKB-KW"/>
</dbReference>
<dbReference type="InterPro" id="IPR050107">
    <property type="entry name" value="ABC_carbohydrate_import_ATPase"/>
</dbReference>
<keyword evidence="2" id="KW-0813">Transport</keyword>
<dbReference type="SMART" id="SM00382">
    <property type="entry name" value="AAA"/>
    <property type="match status" value="2"/>
</dbReference>
<dbReference type="Gene3D" id="3.40.50.300">
    <property type="entry name" value="P-loop containing nucleotide triphosphate hydrolases"/>
    <property type="match status" value="2"/>
</dbReference>
<keyword evidence="10" id="KW-0472">Membrane</keyword>
<keyword evidence="3" id="KW-1003">Cell membrane</keyword>
<evidence type="ECO:0000256" key="10">
    <source>
        <dbReference type="ARBA" id="ARBA00023136"/>
    </source>
</evidence>
<dbReference type="InterPro" id="IPR003439">
    <property type="entry name" value="ABC_transporter-like_ATP-bd"/>
</dbReference>
<feature type="domain" description="ABC transporter" evidence="11">
    <location>
        <begin position="18"/>
        <end position="254"/>
    </location>
</feature>
<dbReference type="PANTHER" id="PTHR43790:SF9">
    <property type="entry name" value="GALACTOFURANOSE TRANSPORTER ATP-BINDING PROTEIN YTFR"/>
    <property type="match status" value="1"/>
</dbReference>
<protein>
    <submittedName>
        <fullName evidence="12">Ribose transport system ATP-binding protein</fullName>
    </submittedName>
</protein>
<proteinExistence type="predicted"/>
<evidence type="ECO:0000256" key="8">
    <source>
        <dbReference type="ARBA" id="ARBA00022840"/>
    </source>
</evidence>
<keyword evidence="6" id="KW-0677">Repeat</keyword>
<dbReference type="GO" id="GO:0005886">
    <property type="term" value="C:plasma membrane"/>
    <property type="evidence" value="ECO:0007669"/>
    <property type="project" value="UniProtKB-SubCell"/>
</dbReference>
<dbReference type="EMBL" id="JACCAS010000002">
    <property type="protein sequence ID" value="NYH26863.1"/>
    <property type="molecule type" value="Genomic_DNA"/>
</dbReference>
<evidence type="ECO:0000313" key="13">
    <source>
        <dbReference type="Proteomes" id="UP000540929"/>
    </source>
</evidence>
<evidence type="ECO:0000256" key="9">
    <source>
        <dbReference type="ARBA" id="ARBA00022967"/>
    </source>
</evidence>
<name>A0A7Y9WUU6_9BURK</name>
<keyword evidence="9" id="KW-1278">Translocase</keyword>
<keyword evidence="4" id="KW-0997">Cell inner membrane</keyword>
<organism evidence="12 13">
    <name type="scientific">Paraburkholderia bryophila</name>
    <dbReference type="NCBI Taxonomy" id="420952"/>
    <lineage>
        <taxon>Bacteria</taxon>
        <taxon>Pseudomonadati</taxon>
        <taxon>Pseudomonadota</taxon>
        <taxon>Betaproteobacteria</taxon>
        <taxon>Burkholderiales</taxon>
        <taxon>Burkholderiaceae</taxon>
        <taxon>Paraburkholderia</taxon>
    </lineage>
</organism>
<keyword evidence="13" id="KW-1185">Reference proteome</keyword>
<dbReference type="Proteomes" id="UP000540929">
    <property type="component" value="Unassembled WGS sequence"/>
</dbReference>
<dbReference type="InterPro" id="IPR027417">
    <property type="entry name" value="P-loop_NTPase"/>
</dbReference>
<evidence type="ECO:0000256" key="5">
    <source>
        <dbReference type="ARBA" id="ARBA00022597"/>
    </source>
</evidence>
<dbReference type="PANTHER" id="PTHR43790">
    <property type="entry name" value="CARBOHYDRATE TRANSPORT ATP-BINDING PROTEIN MG119-RELATED"/>
    <property type="match status" value="1"/>
</dbReference>
<evidence type="ECO:0000256" key="6">
    <source>
        <dbReference type="ARBA" id="ARBA00022737"/>
    </source>
</evidence>
<evidence type="ECO:0000256" key="2">
    <source>
        <dbReference type="ARBA" id="ARBA00022448"/>
    </source>
</evidence>
<evidence type="ECO:0000256" key="3">
    <source>
        <dbReference type="ARBA" id="ARBA00022475"/>
    </source>
</evidence>
<gene>
    <name evidence="12" type="ORF">GGD40_006434</name>
</gene>
<dbReference type="SUPFAM" id="SSF52540">
    <property type="entry name" value="P-loop containing nucleoside triphosphate hydrolases"/>
    <property type="match status" value="2"/>
</dbReference>
<evidence type="ECO:0000313" key="12">
    <source>
        <dbReference type="EMBL" id="NYH26863.1"/>
    </source>
</evidence>
<keyword evidence="7" id="KW-0547">Nucleotide-binding</keyword>
<evidence type="ECO:0000256" key="7">
    <source>
        <dbReference type="ARBA" id="ARBA00022741"/>
    </source>
</evidence>
<reference evidence="12 13" key="1">
    <citation type="submission" date="2020-07" db="EMBL/GenBank/DDBJ databases">
        <title>Exploring microbial biodiversity for novel pathways involved in the catabolism of aromatic compounds derived from lignin.</title>
        <authorList>
            <person name="Elkins J."/>
        </authorList>
    </citation>
    <scope>NUCLEOTIDE SEQUENCE [LARGE SCALE GENOMIC DNA]</scope>
    <source>
        <strain evidence="12 13">H2C3C</strain>
    </source>
</reference>
<dbReference type="PROSITE" id="PS50893">
    <property type="entry name" value="ABC_TRANSPORTER_2"/>
    <property type="match status" value="2"/>
</dbReference>
<keyword evidence="8 12" id="KW-0067">ATP-binding</keyword>